<accession>A0A183DB66</accession>
<dbReference type="Proteomes" id="UP000271098">
    <property type="component" value="Unassembled WGS sequence"/>
</dbReference>
<evidence type="ECO:0000313" key="3">
    <source>
        <dbReference type="Proteomes" id="UP000271098"/>
    </source>
</evidence>
<dbReference type="PANTHER" id="PTHR24372:SF74">
    <property type="entry name" value="LP13728P"/>
    <property type="match status" value="1"/>
</dbReference>
<evidence type="ECO:0000256" key="1">
    <source>
        <dbReference type="SAM" id="Phobius"/>
    </source>
</evidence>
<keyword evidence="1" id="KW-1133">Transmembrane helix</keyword>
<protein>
    <submittedName>
        <fullName evidence="4">G_PROTEIN_RECEP_F1_2 domain-containing protein</fullName>
    </submittedName>
</protein>
<sequence length="143" mass="16091">MIFFGKSLCQNIILCSKYLWQKIASIDDELDAELEPEFDEADVGRLTTFNCTSSAVSDFYSSIQCTPMPNALNPCEDVVGFDFLRWAIWFVWISAIVGNVGVWIVLCHTRQKAMQVHYFFMANLSAADLLTGEPSVCLPTLSF</sequence>
<dbReference type="PANTHER" id="PTHR24372">
    <property type="entry name" value="GLYCOPROTEIN HORMONE RECEPTOR"/>
    <property type="match status" value="1"/>
</dbReference>
<proteinExistence type="predicted"/>
<keyword evidence="3" id="KW-1185">Reference proteome</keyword>
<gene>
    <name evidence="2" type="ORF">GPUH_LOCUS5959</name>
</gene>
<reference evidence="4" key="1">
    <citation type="submission" date="2016-06" db="UniProtKB">
        <authorList>
            <consortium name="WormBaseParasite"/>
        </authorList>
    </citation>
    <scope>IDENTIFICATION</scope>
</reference>
<evidence type="ECO:0000313" key="4">
    <source>
        <dbReference type="WBParaSite" id="GPUH_0000596501-mRNA-1"/>
    </source>
</evidence>
<organism evidence="4">
    <name type="scientific">Gongylonema pulchrum</name>
    <dbReference type="NCBI Taxonomy" id="637853"/>
    <lineage>
        <taxon>Eukaryota</taxon>
        <taxon>Metazoa</taxon>
        <taxon>Ecdysozoa</taxon>
        <taxon>Nematoda</taxon>
        <taxon>Chromadorea</taxon>
        <taxon>Rhabditida</taxon>
        <taxon>Spirurina</taxon>
        <taxon>Spiruromorpha</taxon>
        <taxon>Spiruroidea</taxon>
        <taxon>Gongylonematidae</taxon>
        <taxon>Gongylonema</taxon>
    </lineage>
</organism>
<dbReference type="SUPFAM" id="SSF81321">
    <property type="entry name" value="Family A G protein-coupled receptor-like"/>
    <property type="match status" value="1"/>
</dbReference>
<dbReference type="GO" id="GO:0007189">
    <property type="term" value="P:adenylate cyclase-activating G protein-coupled receptor signaling pathway"/>
    <property type="evidence" value="ECO:0007669"/>
    <property type="project" value="TreeGrafter"/>
</dbReference>
<dbReference type="WBParaSite" id="GPUH_0000596501-mRNA-1">
    <property type="protein sequence ID" value="GPUH_0000596501-mRNA-1"/>
    <property type="gene ID" value="GPUH_0000596501"/>
</dbReference>
<dbReference type="GO" id="GO:0009755">
    <property type="term" value="P:hormone-mediated signaling pathway"/>
    <property type="evidence" value="ECO:0007669"/>
    <property type="project" value="TreeGrafter"/>
</dbReference>
<dbReference type="GO" id="GO:0008528">
    <property type="term" value="F:G protein-coupled peptide receptor activity"/>
    <property type="evidence" value="ECO:0007669"/>
    <property type="project" value="TreeGrafter"/>
</dbReference>
<evidence type="ECO:0000313" key="2">
    <source>
        <dbReference type="EMBL" id="VDK52860.1"/>
    </source>
</evidence>
<dbReference type="GO" id="GO:0005886">
    <property type="term" value="C:plasma membrane"/>
    <property type="evidence" value="ECO:0007669"/>
    <property type="project" value="TreeGrafter"/>
</dbReference>
<dbReference type="Gene3D" id="1.20.1070.10">
    <property type="entry name" value="Rhodopsin 7-helix transmembrane proteins"/>
    <property type="match status" value="1"/>
</dbReference>
<dbReference type="AlphaFoldDB" id="A0A183DB66"/>
<feature type="transmembrane region" description="Helical" evidence="1">
    <location>
        <begin position="86"/>
        <end position="106"/>
    </location>
</feature>
<name>A0A183DB66_9BILA</name>
<dbReference type="EMBL" id="UYRT01013250">
    <property type="protein sequence ID" value="VDK52860.1"/>
    <property type="molecule type" value="Genomic_DNA"/>
</dbReference>
<keyword evidence="1" id="KW-0472">Membrane</keyword>
<dbReference type="OrthoDB" id="5981530at2759"/>
<keyword evidence="1" id="KW-0812">Transmembrane</keyword>
<reference evidence="2 3" key="2">
    <citation type="submission" date="2018-11" db="EMBL/GenBank/DDBJ databases">
        <authorList>
            <consortium name="Pathogen Informatics"/>
        </authorList>
    </citation>
    <scope>NUCLEOTIDE SEQUENCE [LARGE SCALE GENOMIC DNA]</scope>
</reference>